<keyword evidence="7" id="KW-1185">Reference proteome</keyword>
<evidence type="ECO:0000313" key="6">
    <source>
        <dbReference type="EMBL" id="SDK95269.1"/>
    </source>
</evidence>
<feature type="transmembrane region" description="Helical" evidence="5">
    <location>
        <begin position="440"/>
        <end position="458"/>
    </location>
</feature>
<feature type="transmembrane region" description="Helical" evidence="5">
    <location>
        <begin position="323"/>
        <end position="341"/>
    </location>
</feature>
<dbReference type="EMBL" id="FNFP01000005">
    <property type="protein sequence ID" value="SDK95269.1"/>
    <property type="molecule type" value="Genomic_DNA"/>
</dbReference>
<evidence type="ECO:0000256" key="1">
    <source>
        <dbReference type="ARBA" id="ARBA00004141"/>
    </source>
</evidence>
<dbReference type="PANTHER" id="PTHR31610">
    <property type="entry name" value="SLR0360 PROTEIN"/>
    <property type="match status" value="1"/>
</dbReference>
<reference evidence="6 7" key="1">
    <citation type="submission" date="2016-10" db="EMBL/GenBank/DDBJ databases">
        <authorList>
            <person name="de Groot N.N."/>
        </authorList>
    </citation>
    <scope>NUCLEOTIDE SEQUENCE [LARGE SCALE GENOMIC DNA]</scope>
    <source>
        <strain evidence="6 7">DSM 18346</strain>
    </source>
</reference>
<evidence type="ECO:0000256" key="3">
    <source>
        <dbReference type="ARBA" id="ARBA00022989"/>
    </source>
</evidence>
<dbReference type="GO" id="GO:0015205">
    <property type="term" value="F:nucleobase transmembrane transporter activity"/>
    <property type="evidence" value="ECO:0007669"/>
    <property type="project" value="UniProtKB-ARBA"/>
</dbReference>
<keyword evidence="3 5" id="KW-1133">Transmembrane helix</keyword>
<dbReference type="InterPro" id="IPR006043">
    <property type="entry name" value="NCS2"/>
</dbReference>
<dbReference type="STRING" id="393762.SAMN05660472_02340"/>
<dbReference type="AlphaFoldDB" id="A0A1G9G3P5"/>
<feature type="transmembrane region" description="Helical" evidence="5">
    <location>
        <begin position="170"/>
        <end position="187"/>
    </location>
</feature>
<dbReference type="OrthoDB" id="3320984at2"/>
<dbReference type="PANTHER" id="PTHR31610:SF0">
    <property type="entry name" value="SLC26A_SULP TRANSPORTER DOMAIN-CONTAINING PROTEIN"/>
    <property type="match status" value="1"/>
</dbReference>
<dbReference type="Pfam" id="PF00860">
    <property type="entry name" value="Xan_ur_permease"/>
    <property type="match status" value="1"/>
</dbReference>
<dbReference type="RefSeq" id="WP_090553870.1">
    <property type="nucleotide sequence ID" value="NZ_FNFP01000005.1"/>
</dbReference>
<evidence type="ECO:0000313" key="7">
    <source>
        <dbReference type="Proteomes" id="UP000198718"/>
    </source>
</evidence>
<dbReference type="GO" id="GO:0016020">
    <property type="term" value="C:membrane"/>
    <property type="evidence" value="ECO:0007669"/>
    <property type="project" value="UniProtKB-SubCell"/>
</dbReference>
<evidence type="ECO:0000256" key="4">
    <source>
        <dbReference type="ARBA" id="ARBA00023136"/>
    </source>
</evidence>
<keyword evidence="2 5" id="KW-0812">Transmembrane</keyword>
<dbReference type="Proteomes" id="UP000198718">
    <property type="component" value="Unassembled WGS sequence"/>
</dbReference>
<feature type="transmembrane region" description="Helical" evidence="5">
    <location>
        <begin position="112"/>
        <end position="133"/>
    </location>
</feature>
<feature type="transmembrane region" description="Helical" evidence="5">
    <location>
        <begin position="470"/>
        <end position="487"/>
    </location>
</feature>
<feature type="transmembrane region" description="Helical" evidence="5">
    <location>
        <begin position="241"/>
        <end position="265"/>
    </location>
</feature>
<organism evidence="6 7">
    <name type="scientific">Natronincola ferrireducens</name>
    <dbReference type="NCBI Taxonomy" id="393762"/>
    <lineage>
        <taxon>Bacteria</taxon>
        <taxon>Bacillati</taxon>
        <taxon>Bacillota</taxon>
        <taxon>Clostridia</taxon>
        <taxon>Peptostreptococcales</taxon>
        <taxon>Natronincolaceae</taxon>
        <taxon>Natronincola</taxon>
    </lineage>
</organism>
<feature type="transmembrane region" description="Helical" evidence="5">
    <location>
        <begin position="20"/>
        <end position="40"/>
    </location>
</feature>
<feature type="transmembrane region" description="Helical" evidence="5">
    <location>
        <begin position="347"/>
        <end position="365"/>
    </location>
</feature>
<feature type="transmembrane region" description="Helical" evidence="5">
    <location>
        <begin position="46"/>
        <end position="68"/>
    </location>
</feature>
<feature type="transmembrane region" description="Helical" evidence="5">
    <location>
        <begin position="377"/>
        <end position="394"/>
    </location>
</feature>
<protein>
    <submittedName>
        <fullName evidence="6">Putative MFS transporter, AGZA family, xanthine/uracil permease</fullName>
    </submittedName>
</protein>
<name>A0A1G9G3P5_9FIRM</name>
<feature type="transmembrane region" description="Helical" evidence="5">
    <location>
        <begin position="80"/>
        <end position="100"/>
    </location>
</feature>
<evidence type="ECO:0000256" key="2">
    <source>
        <dbReference type="ARBA" id="ARBA00022692"/>
    </source>
</evidence>
<evidence type="ECO:0000256" key="5">
    <source>
        <dbReference type="SAM" id="Phobius"/>
    </source>
</evidence>
<comment type="subcellular location">
    <subcellularLocation>
        <location evidence="1">Membrane</location>
        <topology evidence="1">Multi-pass membrane protein</topology>
    </subcellularLocation>
</comment>
<keyword evidence="4 5" id="KW-0472">Membrane</keyword>
<sequence length="498" mass="53487">MTKIYYPWFKREDIDGFFALFQNNLANFVLIAVVMISIGYPTSIVYGKVIPGAAISVLFGNLYYANMAKKLAIKENRTDVTALSYGISTPVMFIYLFGVLKPALDLTGNPEAAWKIGMAACLLGGLIEALGSVIGKWIHSHLPRASMLGTLAGVAFAFIGGELLFKTYEMPMIGLIVLAIILIGLIAKKPMPFKIPASLFAIIIGTVMAYTIGGVDSGQITEGLGTVGIYLPIPTLGFFQGFTYLTTTMAGLFAILLPISIYNFIETMNNVEAMAAAGDRYCVQEAQLADGLGTIVGAIFGGVFPTTVYIASIGSKWMNAGRGYSVINGFVFLVASTFGIIAAMSKIIPIAVIAPILVFVGISMVSQAFNSVEKRHFPAVVLAMLPYFANYIMTRFNGGAGEVVANLSSGIVPLGQGAMFTGLIWGAILVFIIDDEFHKAAYAALAGGILSATGFMHAPQLQFLFDYQYVVGYILMAVLFIGFSQYYKTLEVEEKVSE</sequence>
<feature type="transmembrane region" description="Helical" evidence="5">
    <location>
        <begin position="199"/>
        <end position="221"/>
    </location>
</feature>
<proteinExistence type="predicted"/>
<feature type="transmembrane region" description="Helical" evidence="5">
    <location>
        <begin position="145"/>
        <end position="164"/>
    </location>
</feature>
<gene>
    <name evidence="6" type="ORF">SAMN05660472_02340</name>
</gene>
<feature type="transmembrane region" description="Helical" evidence="5">
    <location>
        <begin position="414"/>
        <end position="433"/>
    </location>
</feature>
<accession>A0A1G9G3P5</accession>